<dbReference type="STRING" id="249189.RV04_GL002286"/>
<evidence type="ECO:0008006" key="3">
    <source>
        <dbReference type="Google" id="ProtNLM"/>
    </source>
</evidence>
<proteinExistence type="predicted"/>
<organism evidence="1 2">
    <name type="scientific">Enterococcus hermanniensis</name>
    <dbReference type="NCBI Taxonomy" id="249189"/>
    <lineage>
        <taxon>Bacteria</taxon>
        <taxon>Bacillati</taxon>
        <taxon>Bacillota</taxon>
        <taxon>Bacilli</taxon>
        <taxon>Lactobacillales</taxon>
        <taxon>Enterococcaceae</taxon>
        <taxon>Enterococcus</taxon>
    </lineage>
</organism>
<dbReference type="Pfam" id="PF12952">
    <property type="entry name" value="DUF3841"/>
    <property type="match status" value="1"/>
</dbReference>
<keyword evidence="2" id="KW-1185">Reference proteome</keyword>
<gene>
    <name evidence="1" type="ORF">RV04_GL002286</name>
</gene>
<accession>A0A1L8TM52</accession>
<evidence type="ECO:0000313" key="2">
    <source>
        <dbReference type="Proteomes" id="UP000182077"/>
    </source>
</evidence>
<comment type="caution">
    <text evidence="1">The sequence shown here is derived from an EMBL/GenBank/DDBJ whole genome shotgun (WGS) entry which is preliminary data.</text>
</comment>
<evidence type="ECO:0000313" key="1">
    <source>
        <dbReference type="EMBL" id="OJG45238.1"/>
    </source>
</evidence>
<dbReference type="InterPro" id="IPR024211">
    <property type="entry name" value="DUF3841"/>
</dbReference>
<reference evidence="1 2" key="1">
    <citation type="submission" date="2014-12" db="EMBL/GenBank/DDBJ databases">
        <title>Draft genome sequences of 29 type strains of Enterococci.</title>
        <authorList>
            <person name="Zhong Z."/>
            <person name="Sun Z."/>
            <person name="Liu W."/>
            <person name="Zhang W."/>
            <person name="Zhang H."/>
        </authorList>
    </citation>
    <scope>NUCLEOTIDE SEQUENCE [LARGE SCALE GENOMIC DNA]</scope>
    <source>
        <strain evidence="1 2">DSM 17122</strain>
    </source>
</reference>
<dbReference type="Proteomes" id="UP000182077">
    <property type="component" value="Unassembled WGS sequence"/>
</dbReference>
<dbReference type="AlphaFoldDB" id="A0A1L8TM52"/>
<sequence length="177" mass="21326">MIDKLKTTKRYVAKSEFIQEKYGEVAPVFLQAYAWYRHKAANIVSLPKDAESAIWTFTDSRYLNNHEDSMIMELYVPMDKIVFFRMSDWNKILNLQCLGNELEVQQYKDKLKKFNITYEGEVFNTSFYPLLKRELLISWEKLFQYDEWIKRTKELPFNDMQGGLWEIQASWIRSFID</sequence>
<dbReference type="EMBL" id="JXKQ01000007">
    <property type="protein sequence ID" value="OJG45238.1"/>
    <property type="molecule type" value="Genomic_DNA"/>
</dbReference>
<protein>
    <recommendedName>
        <fullName evidence="3">DUF3841 domain-containing protein</fullName>
    </recommendedName>
</protein>
<name>A0A1L8TM52_9ENTE</name>